<evidence type="ECO:0000313" key="1">
    <source>
        <dbReference type="EMBL" id="AND75199.1"/>
    </source>
</evidence>
<keyword evidence="2" id="KW-1185">Reference proteome</keyword>
<gene>
    <name evidence="1" type="ORF">ME3_38</name>
</gene>
<evidence type="ECO:0000313" key="2">
    <source>
        <dbReference type="Proteomes" id="UP000225947"/>
    </source>
</evidence>
<proteinExistence type="predicted"/>
<organism evidence="1 2">
    <name type="scientific">Acinetobacter phage vB_AbaM_ME3</name>
    <dbReference type="NCBI Taxonomy" id="1837876"/>
    <lineage>
        <taxon>Viruses</taxon>
        <taxon>Duplodnaviria</taxon>
        <taxon>Heunggongvirae</taxon>
        <taxon>Uroviricota</taxon>
        <taxon>Caudoviricetes</taxon>
        <taxon>Metrivirus</taxon>
        <taxon>Metrivirus ME3</taxon>
    </lineage>
</organism>
<sequence>MTVKRSFKKVADKIGSHQTSGMEYNDSFKNLVSNDYTKNLKGIIKTIFIRNNTVFVIAERDHSDLVSKNPESQYTVGSLHGEHSLFNAFAYEDADGLTLAELAIPTDIDPANNVLDRYIGAPVIVQEQDGIAIFASLSKGASALTTIHPSVIRKVREAMMKNYNGEDTKPTSIFDSVFNPLWASLGVLQEELDELKKLQFNSDEHSGKILTVEGEGVWNKDVSGAKDNEVIIPLNNIIQDLNQSGMKDNLCHLPTRIFSAK</sequence>
<dbReference type="EMBL" id="KU935715">
    <property type="protein sequence ID" value="AND75199.1"/>
    <property type="molecule type" value="Genomic_DNA"/>
</dbReference>
<dbReference type="Proteomes" id="UP000225947">
    <property type="component" value="Segment"/>
</dbReference>
<protein>
    <submittedName>
        <fullName evidence="1">Uncharacterized protein</fullName>
    </submittedName>
</protein>
<name>A0A172Q069_9CAUD</name>
<accession>A0A172Q069</accession>
<reference evidence="2" key="1">
    <citation type="submission" date="2016-03" db="EMBL/GenBank/DDBJ databases">
        <title>Characterization of Acinetobacter baumannii phage vB_AbaM_ME3.</title>
        <authorList>
            <person name="Buttimer C.T.H."/>
            <person name="Elbreki M."/>
            <person name="Coffey A."/>
        </authorList>
    </citation>
    <scope>NUCLEOTIDE SEQUENCE [LARGE SCALE GENOMIC DNA]</scope>
</reference>